<reference evidence="1 2" key="1">
    <citation type="submission" date="2017-10" db="EMBL/GenBank/DDBJ databases">
        <title>Whole-genome sequence of three Streptococcus macedonicus strains isolated from Italian cheeses of the Veneto region.</title>
        <authorList>
            <person name="Treu L."/>
            <person name="De Diego-Diaz B."/>
            <person name="Papadimitriou K."/>
            <person name="Tsakalidou E."/>
            <person name="Corich V."/>
            <person name="Giacomini A."/>
        </authorList>
    </citation>
    <scope>NUCLEOTIDE SEQUENCE [LARGE SCALE GENOMIC DNA]</scope>
    <source>
        <strain evidence="1 2">27MV</strain>
    </source>
</reference>
<protein>
    <submittedName>
        <fullName evidence="1">TetR family transcriptional regulator</fullName>
    </submittedName>
</protein>
<evidence type="ECO:0000313" key="1">
    <source>
        <dbReference type="EMBL" id="PHV56475.1"/>
    </source>
</evidence>
<name>A0A2G3NSE9_STRMC</name>
<dbReference type="RefSeq" id="WP_099390682.1">
    <property type="nucleotide sequence ID" value="NZ_PEBM01000044.1"/>
</dbReference>
<comment type="caution">
    <text evidence="1">The sequence shown here is derived from an EMBL/GenBank/DDBJ whole genome shotgun (WGS) entry which is preliminary data.</text>
</comment>
<gene>
    <name evidence="1" type="ORF">CS010_07870</name>
</gene>
<proteinExistence type="predicted"/>
<sequence length="188" mass="21925">MVRGTHENIINAVFRIASKNPEKDRISLTEVANEINITRQAIYAKHFSCTNDIFEEIHNIIDEHIFNNFCEALQHNDGESIYSIIAETLIPSIYKHRHWLKILYTTSIDPNWRTFLRSKYVKITMTISARTENNGPLNTEKFINIMCEYIMAIFASWISDDFPTPPSVFKKEFLLIMNTSPIKLINIK</sequence>
<dbReference type="Gene3D" id="1.10.357.10">
    <property type="entry name" value="Tetracycline Repressor, domain 2"/>
    <property type="match status" value="1"/>
</dbReference>
<organism evidence="1 2">
    <name type="scientific">Streptococcus macedonicus</name>
    <name type="common">Streptococcus gallolyticus macedonicus</name>
    <dbReference type="NCBI Taxonomy" id="59310"/>
    <lineage>
        <taxon>Bacteria</taxon>
        <taxon>Bacillati</taxon>
        <taxon>Bacillota</taxon>
        <taxon>Bacilli</taxon>
        <taxon>Lactobacillales</taxon>
        <taxon>Streptococcaceae</taxon>
        <taxon>Streptococcus</taxon>
    </lineage>
</organism>
<evidence type="ECO:0000313" key="2">
    <source>
        <dbReference type="Proteomes" id="UP000222913"/>
    </source>
</evidence>
<dbReference type="Proteomes" id="UP000222913">
    <property type="component" value="Unassembled WGS sequence"/>
</dbReference>
<dbReference type="EMBL" id="PEBM01000044">
    <property type="protein sequence ID" value="PHV56475.1"/>
    <property type="molecule type" value="Genomic_DNA"/>
</dbReference>
<accession>A0A2G3NSE9</accession>
<dbReference type="AlphaFoldDB" id="A0A2G3NSE9"/>